<keyword evidence="3" id="KW-1185">Reference proteome</keyword>
<name>A0ABW1S3R1_9LACO</name>
<organism evidence="2 3">
    <name type="scientific">Lactiplantibacillus daowaiensis</name>
    <dbReference type="NCBI Taxonomy" id="2559918"/>
    <lineage>
        <taxon>Bacteria</taxon>
        <taxon>Bacillati</taxon>
        <taxon>Bacillota</taxon>
        <taxon>Bacilli</taxon>
        <taxon>Lactobacillales</taxon>
        <taxon>Lactobacillaceae</taxon>
        <taxon>Lactiplantibacillus</taxon>
    </lineage>
</organism>
<sequence>MWRYRNFIKGSEAELKWLNQLAKRGWLLKQVRGSRYDFVATTDHYRLFTEYVPVDVDTTVGTSQLFKVLAIVTLKKPVIQVVYSGTTAPELQSTPVDTTTDDQLRLKVAIGLRERWLNLANIWTLSWVVALTLIIMLLVALQAPPWTYSIGPWIWLLGTLWELLKAHQVHRQVRQLRLRARDNDGAWQPTMHVFLRHMPTTPDLKAVADLGVWSFVGEDHKGTYWYDLRTPASVDEIKQALRPLVPPEAQINVMSWLGLWPL</sequence>
<keyword evidence="1" id="KW-0812">Transmembrane</keyword>
<dbReference type="Proteomes" id="UP001596282">
    <property type="component" value="Unassembled WGS sequence"/>
</dbReference>
<feature type="transmembrane region" description="Helical" evidence="1">
    <location>
        <begin position="146"/>
        <end position="164"/>
    </location>
</feature>
<evidence type="ECO:0008006" key="4">
    <source>
        <dbReference type="Google" id="ProtNLM"/>
    </source>
</evidence>
<dbReference type="RefSeq" id="WP_137627364.1">
    <property type="nucleotide sequence ID" value="NZ_BJDJ01000001.1"/>
</dbReference>
<evidence type="ECO:0000313" key="3">
    <source>
        <dbReference type="Proteomes" id="UP001596282"/>
    </source>
</evidence>
<protein>
    <recommendedName>
        <fullName evidence="4">DUF2812 domain-containing protein</fullName>
    </recommendedName>
</protein>
<reference evidence="3" key="1">
    <citation type="journal article" date="2019" name="Int. J. Syst. Evol. Microbiol.">
        <title>The Global Catalogue of Microorganisms (GCM) 10K type strain sequencing project: providing services to taxonomists for standard genome sequencing and annotation.</title>
        <authorList>
            <consortium name="The Broad Institute Genomics Platform"/>
            <consortium name="The Broad Institute Genome Sequencing Center for Infectious Disease"/>
            <person name="Wu L."/>
            <person name="Ma J."/>
        </authorList>
    </citation>
    <scope>NUCLEOTIDE SEQUENCE [LARGE SCALE GENOMIC DNA]</scope>
    <source>
        <strain evidence="3">CCM 8933</strain>
    </source>
</reference>
<evidence type="ECO:0000313" key="2">
    <source>
        <dbReference type="EMBL" id="MFC6182392.1"/>
    </source>
</evidence>
<proteinExistence type="predicted"/>
<keyword evidence="1" id="KW-1133">Transmembrane helix</keyword>
<keyword evidence="1" id="KW-0472">Membrane</keyword>
<gene>
    <name evidence="2" type="ORF">ACFP5Y_14235</name>
</gene>
<dbReference type="EMBL" id="JBHSSC010000045">
    <property type="protein sequence ID" value="MFC6182392.1"/>
    <property type="molecule type" value="Genomic_DNA"/>
</dbReference>
<accession>A0ABW1S3R1</accession>
<feature type="transmembrane region" description="Helical" evidence="1">
    <location>
        <begin position="116"/>
        <end position="140"/>
    </location>
</feature>
<comment type="caution">
    <text evidence="2">The sequence shown here is derived from an EMBL/GenBank/DDBJ whole genome shotgun (WGS) entry which is preliminary data.</text>
</comment>
<evidence type="ECO:0000256" key="1">
    <source>
        <dbReference type="SAM" id="Phobius"/>
    </source>
</evidence>